<sequence>MEVLKAMNESVNESVSEPVNRAVINPVNEHVKGPGSTEPDRQKSNCSNKAGAPVPVRFLEGEKVYLRPIDTGDTETYFQQLFQPQTRKLTGTQKHFTRNQIERYIEGKAQDTSSILLLIALTETDEVIGDIALQDIDSYNRSAGIRISIDSSRNQGKGCGTEALNLMLDYGFGIVNLHRIELNVFAYNERALHVYEKIGFKKEGVQKDALYYNHKYHDSILMAILEHEYRELHGL</sequence>
<gene>
    <name evidence="3" type="ORF">PC41400_08935</name>
</gene>
<dbReference type="PANTHER" id="PTHR43415">
    <property type="entry name" value="SPERMIDINE N(1)-ACETYLTRANSFERASE"/>
    <property type="match status" value="1"/>
</dbReference>
<dbReference type="PANTHER" id="PTHR43415:SF3">
    <property type="entry name" value="GNAT-FAMILY ACETYLTRANSFERASE"/>
    <property type="match status" value="1"/>
</dbReference>
<dbReference type="InterPro" id="IPR016181">
    <property type="entry name" value="Acyl_CoA_acyltransferase"/>
</dbReference>
<proteinExistence type="predicted"/>
<evidence type="ECO:0000313" key="4">
    <source>
        <dbReference type="Proteomes" id="UP000288943"/>
    </source>
</evidence>
<dbReference type="EMBL" id="CP026520">
    <property type="protein sequence ID" value="QAV17781.1"/>
    <property type="molecule type" value="Genomic_DNA"/>
</dbReference>
<dbReference type="Proteomes" id="UP000288943">
    <property type="component" value="Chromosome"/>
</dbReference>
<reference evidence="3 4" key="1">
    <citation type="submission" date="2018-01" db="EMBL/GenBank/DDBJ databases">
        <title>The whole genome sequencing and assembly of Paenibacillus chitinolyticus KCCM 41400 strain.</title>
        <authorList>
            <person name="Kim J.-Y."/>
            <person name="Park M.-K."/>
            <person name="Lee Y.-J."/>
            <person name="Yi H."/>
            <person name="Bahn Y.-S."/>
            <person name="Kim J.F."/>
            <person name="Lee D.-W."/>
        </authorList>
    </citation>
    <scope>NUCLEOTIDE SEQUENCE [LARGE SCALE GENOMIC DNA]</scope>
    <source>
        <strain evidence="3 4">KCCM 41400</strain>
    </source>
</reference>
<dbReference type="Pfam" id="PF13302">
    <property type="entry name" value="Acetyltransf_3"/>
    <property type="match status" value="1"/>
</dbReference>
<dbReference type="OrthoDB" id="9795206at2"/>
<feature type="domain" description="N-acetyltransferase" evidence="2">
    <location>
        <begin position="64"/>
        <end position="227"/>
    </location>
</feature>
<dbReference type="PROSITE" id="PS51186">
    <property type="entry name" value="GNAT"/>
    <property type="match status" value="1"/>
</dbReference>
<name>A0A410WTY6_9BACL</name>
<organism evidence="3 4">
    <name type="scientific">Paenibacillus chitinolyticus</name>
    <dbReference type="NCBI Taxonomy" id="79263"/>
    <lineage>
        <taxon>Bacteria</taxon>
        <taxon>Bacillati</taxon>
        <taxon>Bacillota</taxon>
        <taxon>Bacilli</taxon>
        <taxon>Bacillales</taxon>
        <taxon>Paenibacillaceae</taxon>
        <taxon>Paenibacillus</taxon>
    </lineage>
</organism>
<dbReference type="KEGG" id="pchi:PC41400_08935"/>
<dbReference type="Gene3D" id="3.40.630.30">
    <property type="match status" value="1"/>
</dbReference>
<evidence type="ECO:0000313" key="3">
    <source>
        <dbReference type="EMBL" id="QAV17781.1"/>
    </source>
</evidence>
<evidence type="ECO:0000256" key="1">
    <source>
        <dbReference type="SAM" id="MobiDB-lite"/>
    </source>
</evidence>
<dbReference type="SUPFAM" id="SSF55729">
    <property type="entry name" value="Acyl-CoA N-acyltransferases (Nat)"/>
    <property type="match status" value="1"/>
</dbReference>
<dbReference type="AlphaFoldDB" id="A0A410WTY6"/>
<protein>
    <submittedName>
        <fullName evidence="3">N-acetyltransferase</fullName>
    </submittedName>
</protein>
<evidence type="ECO:0000259" key="2">
    <source>
        <dbReference type="PROSITE" id="PS51186"/>
    </source>
</evidence>
<dbReference type="InterPro" id="IPR000182">
    <property type="entry name" value="GNAT_dom"/>
</dbReference>
<keyword evidence="3" id="KW-0808">Transferase</keyword>
<dbReference type="GO" id="GO:0016747">
    <property type="term" value="F:acyltransferase activity, transferring groups other than amino-acyl groups"/>
    <property type="evidence" value="ECO:0007669"/>
    <property type="project" value="InterPro"/>
</dbReference>
<accession>A0A410WTY6</accession>
<feature type="region of interest" description="Disordered" evidence="1">
    <location>
        <begin position="25"/>
        <end position="52"/>
    </location>
</feature>